<reference evidence="2 3" key="1">
    <citation type="journal article" date="2019" name="Int. J. Syst. Evol. Microbiol.">
        <title>The Global Catalogue of Microorganisms (GCM) 10K type strain sequencing project: providing services to taxonomists for standard genome sequencing and annotation.</title>
        <authorList>
            <consortium name="The Broad Institute Genomics Platform"/>
            <consortium name="The Broad Institute Genome Sequencing Center for Infectious Disease"/>
            <person name="Wu L."/>
            <person name="Ma J."/>
        </authorList>
    </citation>
    <scope>NUCLEOTIDE SEQUENCE [LARGE SCALE GENOMIC DNA]</scope>
    <source>
        <strain evidence="2 3">JCM 12696</strain>
    </source>
</reference>
<sequence>MAARPLVARQPNERLQALIQEAGCSNAGLARRVNMVGAERGLDLRYDKTSVARWLRGQQPRGRAPGIIAEALGRKLGRTVTIDEIGMANGKNLASGVGLQFSPTVLGAIEQVCELWRSDVGRRDFLSGSAVASSALVEPSRDWLITGADTAVARNTGARVGDSDVDAVRAMTSALIELDHRFGSGHVRPVVVHYLNSVVSALLSGSYRESVGRRLFAAVSRLTELAGYMAVDTGQPGLAQRYYIQALRLAQAAGDRGYGGYVLAASMSHLAAQLGNPREIAQLARAAQEGARGHVPPRAQAMFLAAEARGHALMGDARTCETAIGRAVTALDRAGETAGEGAAGGAGGSVGGSGGGPGGPSGTGSGTDDPDWIAHFGHAYLADELAHCYRDLGRPDEAAKHAQDSLDGHPESRARRRAIGLVLLATAQVQQREVEQACHTGTRAVELLGTLRSSRGAEYLEDLQQRLEPYGSEPAVREFGARLEIQAA</sequence>
<dbReference type="Proteomes" id="UP001501371">
    <property type="component" value="Unassembled WGS sequence"/>
</dbReference>
<dbReference type="RefSeq" id="WP_344279340.1">
    <property type="nucleotide sequence ID" value="NZ_BAAAKV010000041.1"/>
</dbReference>
<evidence type="ECO:0000313" key="2">
    <source>
        <dbReference type="EMBL" id="GAA1181918.1"/>
    </source>
</evidence>
<evidence type="ECO:0000313" key="3">
    <source>
        <dbReference type="Proteomes" id="UP001501371"/>
    </source>
</evidence>
<evidence type="ECO:0000256" key="1">
    <source>
        <dbReference type="SAM" id="MobiDB-lite"/>
    </source>
</evidence>
<dbReference type="EMBL" id="BAAAKV010000041">
    <property type="protein sequence ID" value="GAA1181918.1"/>
    <property type="molecule type" value="Genomic_DNA"/>
</dbReference>
<dbReference type="InterPro" id="IPR011990">
    <property type="entry name" value="TPR-like_helical_dom_sf"/>
</dbReference>
<comment type="caution">
    <text evidence="2">The sequence shown here is derived from an EMBL/GenBank/DDBJ whole genome shotgun (WGS) entry which is preliminary data.</text>
</comment>
<organism evidence="2 3">
    <name type="scientific">Streptomyces hebeiensis</name>
    <dbReference type="NCBI Taxonomy" id="229486"/>
    <lineage>
        <taxon>Bacteria</taxon>
        <taxon>Bacillati</taxon>
        <taxon>Actinomycetota</taxon>
        <taxon>Actinomycetes</taxon>
        <taxon>Kitasatosporales</taxon>
        <taxon>Streptomycetaceae</taxon>
        <taxon>Streptomyces</taxon>
    </lineage>
</organism>
<keyword evidence="3" id="KW-1185">Reference proteome</keyword>
<gene>
    <name evidence="2" type="ORF">GCM10009654_43910</name>
</gene>
<name>A0ABN1UYU6_9ACTN</name>
<dbReference type="Gene3D" id="1.25.40.10">
    <property type="entry name" value="Tetratricopeptide repeat domain"/>
    <property type="match status" value="1"/>
</dbReference>
<evidence type="ECO:0008006" key="4">
    <source>
        <dbReference type="Google" id="ProtNLM"/>
    </source>
</evidence>
<proteinExistence type="predicted"/>
<accession>A0ABN1UYU6</accession>
<feature type="region of interest" description="Disordered" evidence="1">
    <location>
        <begin position="337"/>
        <end position="370"/>
    </location>
</feature>
<dbReference type="SUPFAM" id="SSF48452">
    <property type="entry name" value="TPR-like"/>
    <property type="match status" value="1"/>
</dbReference>
<feature type="compositionally biased region" description="Gly residues" evidence="1">
    <location>
        <begin position="341"/>
        <end position="365"/>
    </location>
</feature>
<protein>
    <recommendedName>
        <fullName evidence="4">Transcriptional regulator</fullName>
    </recommendedName>
</protein>